<dbReference type="SUPFAM" id="SSF52980">
    <property type="entry name" value="Restriction endonuclease-like"/>
    <property type="match status" value="1"/>
</dbReference>
<dbReference type="CDD" id="cd22362">
    <property type="entry name" value="TnsA_endonuclease-like"/>
    <property type="match status" value="1"/>
</dbReference>
<dbReference type="GO" id="GO:0003676">
    <property type="term" value="F:nucleic acid binding"/>
    <property type="evidence" value="ECO:0007669"/>
    <property type="project" value="InterPro"/>
</dbReference>
<dbReference type="InterPro" id="IPR036388">
    <property type="entry name" value="WH-like_DNA-bd_sf"/>
</dbReference>
<reference evidence="3 4" key="1">
    <citation type="submission" date="2016-07" db="EMBL/GenBank/DDBJ databases">
        <title>Draft Genome Sequence of Oceanisphaera psychrotolerans, isolated from coastal sediment samples.</title>
        <authorList>
            <person name="Zhuo S."/>
            <person name="Ruan Z."/>
        </authorList>
    </citation>
    <scope>NUCLEOTIDE SEQUENCE [LARGE SCALE GENOMIC DNA]</scope>
    <source>
        <strain evidence="3 4">LAM-WHM-ZC</strain>
    </source>
</reference>
<protein>
    <submittedName>
        <fullName evidence="3">Transcriptional antiterminator</fullName>
    </submittedName>
</protein>
<dbReference type="Pfam" id="PF08722">
    <property type="entry name" value="Tn7_TnsA-like_N"/>
    <property type="match status" value="1"/>
</dbReference>
<dbReference type="RefSeq" id="WP_071471467.1">
    <property type="nucleotide sequence ID" value="NZ_MDKE01000004.1"/>
</dbReference>
<dbReference type="Gene3D" id="1.10.10.10">
    <property type="entry name" value="Winged helix-like DNA-binding domain superfamily/Winged helix DNA-binding domain"/>
    <property type="match status" value="1"/>
</dbReference>
<gene>
    <name evidence="3" type="ORF">BFR47_09415</name>
</gene>
<organism evidence="3 4">
    <name type="scientific">Oceanisphaera psychrotolerans</name>
    <dbReference type="NCBI Taxonomy" id="1414654"/>
    <lineage>
        <taxon>Bacteria</taxon>
        <taxon>Pseudomonadati</taxon>
        <taxon>Pseudomonadota</taxon>
        <taxon>Gammaproteobacteria</taxon>
        <taxon>Aeromonadales</taxon>
        <taxon>Aeromonadaceae</taxon>
        <taxon>Oceanisphaera</taxon>
    </lineage>
</organism>
<dbReference type="InterPro" id="IPR011335">
    <property type="entry name" value="Restrct_endonuc-II-like"/>
</dbReference>
<dbReference type="Pfam" id="PF08721">
    <property type="entry name" value="Tn7_Tnp_TnsA_C"/>
    <property type="match status" value="1"/>
</dbReference>
<dbReference type="STRING" id="1414654.BFR47_09415"/>
<accession>A0A1J4QJB6</accession>
<proteinExistence type="predicted"/>
<feature type="domain" description="TnsA endonuclease C-terminal" evidence="1">
    <location>
        <begin position="167"/>
        <end position="247"/>
    </location>
</feature>
<evidence type="ECO:0000259" key="1">
    <source>
        <dbReference type="Pfam" id="PF08721"/>
    </source>
</evidence>
<dbReference type="EMBL" id="MDKE01000004">
    <property type="protein sequence ID" value="OIN13893.1"/>
    <property type="molecule type" value="Genomic_DNA"/>
</dbReference>
<keyword evidence="4" id="KW-1185">Reference proteome</keyword>
<dbReference type="InterPro" id="IPR014832">
    <property type="entry name" value="TnsA_C"/>
</dbReference>
<evidence type="ECO:0000259" key="2">
    <source>
        <dbReference type="Pfam" id="PF08722"/>
    </source>
</evidence>
<sequence length="276" mass="32463">MASHNKRFTEALFARWMKEGRGSGQHADYKPWLTVRDLPSLGRVHRVFGHKSRRTHHLLSDLELSVFLLLEWHSDITQVREQFPLERDVTRQLATEAGIKHPCIAGVDQYMSSDFLVDSADEKESRFVLQAKYREALNDVRTVEKLELERRYWKEKALPWYLVTEADVPAVVTQNIKWFYQAQREEEEDEELTLQQIEFYAHHFERNPNKTVLAICKELDAAYSLPLGESLYEVRRLLAKRYFTFDIFIPTTKLKAKDLKAGDLGFIREVYLVSNQ</sequence>
<dbReference type="InterPro" id="IPR014833">
    <property type="entry name" value="TnsA_N"/>
</dbReference>
<dbReference type="InterPro" id="IPR011856">
    <property type="entry name" value="tRNA_endonuc-like_dom_sf"/>
</dbReference>
<dbReference type="SUPFAM" id="SSF46785">
    <property type="entry name" value="Winged helix' DNA-binding domain"/>
    <property type="match status" value="1"/>
</dbReference>
<evidence type="ECO:0000313" key="4">
    <source>
        <dbReference type="Proteomes" id="UP000243073"/>
    </source>
</evidence>
<dbReference type="AlphaFoldDB" id="A0A1J4QJB6"/>
<dbReference type="InterPro" id="IPR036390">
    <property type="entry name" value="WH_DNA-bd_sf"/>
</dbReference>
<name>A0A1J4QJB6_9GAMM</name>
<comment type="caution">
    <text evidence="3">The sequence shown here is derived from an EMBL/GenBank/DDBJ whole genome shotgun (WGS) entry which is preliminary data.</text>
</comment>
<dbReference type="Proteomes" id="UP000243073">
    <property type="component" value="Unassembled WGS sequence"/>
</dbReference>
<dbReference type="Gene3D" id="3.40.1350.10">
    <property type="match status" value="1"/>
</dbReference>
<dbReference type="OrthoDB" id="5291587at2"/>
<evidence type="ECO:0000313" key="3">
    <source>
        <dbReference type="EMBL" id="OIN13893.1"/>
    </source>
</evidence>
<feature type="domain" description="TnsA endonuclease N-terminal" evidence="2">
    <location>
        <begin position="74"/>
        <end position="165"/>
    </location>
</feature>